<dbReference type="GO" id="GO:0006950">
    <property type="term" value="P:response to stress"/>
    <property type="evidence" value="ECO:0007669"/>
    <property type="project" value="TreeGrafter"/>
</dbReference>
<feature type="domain" description="HTH marR-type" evidence="2">
    <location>
        <begin position="1"/>
        <end position="137"/>
    </location>
</feature>
<sequence>MNDQTIFELIHNMDKFTNNLIVKWNKMFNEELGVSHILVLGHLKENGKSRPSDLAKTLGLTPATLTHLSEKLVKKKLAVRVTDESDRRIIYLQITDKGIDTVIRANKEGQLLRKTLFEKLTQEEKEFMLKIYEKLNA</sequence>
<dbReference type="PROSITE" id="PS50995">
    <property type="entry name" value="HTH_MARR_2"/>
    <property type="match status" value="1"/>
</dbReference>
<dbReference type="GO" id="GO:0003700">
    <property type="term" value="F:DNA-binding transcription factor activity"/>
    <property type="evidence" value="ECO:0007669"/>
    <property type="project" value="InterPro"/>
</dbReference>
<dbReference type="GO" id="GO:0003677">
    <property type="term" value="F:DNA binding"/>
    <property type="evidence" value="ECO:0007669"/>
    <property type="project" value="UniProtKB-KW"/>
</dbReference>
<dbReference type="InterPro" id="IPR036390">
    <property type="entry name" value="WH_DNA-bd_sf"/>
</dbReference>
<evidence type="ECO:0000259" key="2">
    <source>
        <dbReference type="PROSITE" id="PS50995"/>
    </source>
</evidence>
<accession>A0A942T2P8</accession>
<dbReference type="Proteomes" id="UP000677265">
    <property type="component" value="Unassembled WGS sequence"/>
</dbReference>
<dbReference type="PANTHER" id="PTHR33164:SF43">
    <property type="entry name" value="HTH-TYPE TRANSCRIPTIONAL REPRESSOR YETL"/>
    <property type="match status" value="1"/>
</dbReference>
<name>A0A942T2P8_9BACI</name>
<keyword evidence="1" id="KW-0238">DNA-binding</keyword>
<dbReference type="AlphaFoldDB" id="A0A942T2P8"/>
<dbReference type="Pfam" id="PF01047">
    <property type="entry name" value="MarR"/>
    <property type="match status" value="1"/>
</dbReference>
<comment type="caution">
    <text evidence="3">The sequence shown here is derived from an EMBL/GenBank/DDBJ whole genome shotgun (WGS) entry which is preliminary data.</text>
</comment>
<dbReference type="InterPro" id="IPR039422">
    <property type="entry name" value="MarR/SlyA-like"/>
</dbReference>
<proteinExistence type="predicted"/>
<dbReference type="InterPro" id="IPR000835">
    <property type="entry name" value="HTH_MarR-typ"/>
</dbReference>
<reference evidence="3" key="1">
    <citation type="submission" date="2021-05" db="EMBL/GenBank/DDBJ databases">
        <title>Novel Bacillus species.</title>
        <authorList>
            <person name="Liu G."/>
        </authorList>
    </citation>
    <scope>NUCLEOTIDE SEQUENCE</scope>
    <source>
        <strain evidence="3 5">FJAT-50051</strain>
    </source>
</reference>
<dbReference type="EMBL" id="JAGYPE010000004">
    <property type="protein sequence ID" value="MBS4184076.1"/>
    <property type="molecule type" value="Genomic_DNA"/>
</dbReference>
<dbReference type="PANTHER" id="PTHR33164">
    <property type="entry name" value="TRANSCRIPTIONAL REGULATOR, MARR FAMILY"/>
    <property type="match status" value="1"/>
</dbReference>
<dbReference type="InterPro" id="IPR036388">
    <property type="entry name" value="WH-like_DNA-bd_sf"/>
</dbReference>
<gene>
    <name evidence="4" type="ORF">KHB02_017220</name>
    <name evidence="3" type="ORF">KHB02_22030</name>
</gene>
<evidence type="ECO:0000313" key="5">
    <source>
        <dbReference type="Proteomes" id="UP000677265"/>
    </source>
</evidence>
<dbReference type="PRINTS" id="PR00598">
    <property type="entry name" value="HTHMARR"/>
</dbReference>
<keyword evidence="5" id="KW-1185">Reference proteome</keyword>
<dbReference type="Gene3D" id="1.10.10.10">
    <property type="entry name" value="Winged helix-like DNA-binding domain superfamily/Winged helix DNA-binding domain"/>
    <property type="match status" value="1"/>
</dbReference>
<evidence type="ECO:0000313" key="4">
    <source>
        <dbReference type="EMBL" id="MCH6267262.1"/>
    </source>
</evidence>
<dbReference type="SMART" id="SM00347">
    <property type="entry name" value="HTH_MARR"/>
    <property type="match status" value="1"/>
</dbReference>
<dbReference type="SUPFAM" id="SSF46785">
    <property type="entry name" value="Winged helix' DNA-binding domain"/>
    <property type="match status" value="1"/>
</dbReference>
<dbReference type="RefSeq" id="WP_213143991.1">
    <property type="nucleotide sequence ID" value="NZ_JAGYPE020000033.1"/>
</dbReference>
<protein>
    <submittedName>
        <fullName evidence="3">MarR family transcriptional regulator</fullName>
    </submittedName>
</protein>
<organism evidence="3">
    <name type="scientific">Neobacillus citreus</name>
    <dbReference type="NCBI Taxonomy" id="2833578"/>
    <lineage>
        <taxon>Bacteria</taxon>
        <taxon>Bacillati</taxon>
        <taxon>Bacillota</taxon>
        <taxon>Bacilli</taxon>
        <taxon>Bacillales</taxon>
        <taxon>Bacillaceae</taxon>
        <taxon>Neobacillus</taxon>
    </lineage>
</organism>
<dbReference type="EMBL" id="JAGYPE020000033">
    <property type="protein sequence ID" value="MCH6267262.1"/>
    <property type="molecule type" value="Genomic_DNA"/>
</dbReference>
<evidence type="ECO:0000256" key="1">
    <source>
        <dbReference type="ARBA" id="ARBA00023125"/>
    </source>
</evidence>
<evidence type="ECO:0000313" key="3">
    <source>
        <dbReference type="EMBL" id="MBS4184076.1"/>
    </source>
</evidence>